<feature type="transmembrane region" description="Helical" evidence="9">
    <location>
        <begin position="49"/>
        <end position="65"/>
    </location>
</feature>
<dbReference type="InterPro" id="IPR003594">
    <property type="entry name" value="HATPase_dom"/>
</dbReference>
<accession>A0ABQ1REG9</accession>
<dbReference type="SMART" id="SM00387">
    <property type="entry name" value="HATPase_c"/>
    <property type="match status" value="1"/>
</dbReference>
<reference evidence="12" key="1">
    <citation type="journal article" date="2019" name="Int. J. Syst. Evol. Microbiol.">
        <title>The Global Catalogue of Microorganisms (GCM) 10K type strain sequencing project: providing services to taxonomists for standard genome sequencing and annotation.</title>
        <authorList>
            <consortium name="The Broad Institute Genomics Platform"/>
            <consortium name="The Broad Institute Genome Sequencing Center for Infectious Disease"/>
            <person name="Wu L."/>
            <person name="Ma J."/>
        </authorList>
    </citation>
    <scope>NUCLEOTIDE SEQUENCE [LARGE SCALE GENOMIC DNA]</scope>
    <source>
        <strain evidence="12">CCM 7640</strain>
    </source>
</reference>
<keyword evidence="12" id="KW-1185">Reference proteome</keyword>
<dbReference type="Proteomes" id="UP000629365">
    <property type="component" value="Unassembled WGS sequence"/>
</dbReference>
<evidence type="ECO:0000256" key="8">
    <source>
        <dbReference type="ARBA" id="ARBA00023012"/>
    </source>
</evidence>
<keyword evidence="9" id="KW-1133">Transmembrane helix</keyword>
<proteinExistence type="predicted"/>
<dbReference type="GO" id="GO:0016301">
    <property type="term" value="F:kinase activity"/>
    <property type="evidence" value="ECO:0007669"/>
    <property type="project" value="UniProtKB-KW"/>
</dbReference>
<dbReference type="Pfam" id="PF07730">
    <property type="entry name" value="HisKA_3"/>
    <property type="match status" value="1"/>
</dbReference>
<dbReference type="InterPro" id="IPR050482">
    <property type="entry name" value="Sensor_HK_TwoCompSys"/>
</dbReference>
<evidence type="ECO:0000256" key="3">
    <source>
        <dbReference type="ARBA" id="ARBA00022553"/>
    </source>
</evidence>
<dbReference type="Gene3D" id="3.30.565.10">
    <property type="entry name" value="Histidine kinase-like ATPase, C-terminal domain"/>
    <property type="match status" value="1"/>
</dbReference>
<feature type="domain" description="Histidine kinase/HSP90-like ATPase" evidence="10">
    <location>
        <begin position="300"/>
        <end position="394"/>
    </location>
</feature>
<evidence type="ECO:0000256" key="6">
    <source>
        <dbReference type="ARBA" id="ARBA00022777"/>
    </source>
</evidence>
<dbReference type="PANTHER" id="PTHR24421:SF10">
    <property type="entry name" value="NITRATE_NITRITE SENSOR PROTEIN NARQ"/>
    <property type="match status" value="1"/>
</dbReference>
<keyword evidence="7" id="KW-0067">ATP-binding</keyword>
<dbReference type="EC" id="2.7.13.3" evidence="2"/>
<evidence type="ECO:0000256" key="9">
    <source>
        <dbReference type="SAM" id="Phobius"/>
    </source>
</evidence>
<evidence type="ECO:0000313" key="12">
    <source>
        <dbReference type="Proteomes" id="UP000629365"/>
    </source>
</evidence>
<evidence type="ECO:0000256" key="2">
    <source>
        <dbReference type="ARBA" id="ARBA00012438"/>
    </source>
</evidence>
<keyword evidence="4" id="KW-0808">Transferase</keyword>
<protein>
    <recommendedName>
        <fullName evidence="2">histidine kinase</fullName>
        <ecNumber evidence="2">2.7.13.3</ecNumber>
    </recommendedName>
</protein>
<evidence type="ECO:0000259" key="10">
    <source>
        <dbReference type="SMART" id="SM00387"/>
    </source>
</evidence>
<keyword evidence="9" id="KW-0812">Transmembrane</keyword>
<feature type="transmembrane region" description="Helical" evidence="9">
    <location>
        <begin position="72"/>
        <end position="90"/>
    </location>
</feature>
<dbReference type="EMBL" id="BMCM01000001">
    <property type="protein sequence ID" value="GGD64346.1"/>
    <property type="molecule type" value="Genomic_DNA"/>
</dbReference>
<comment type="caution">
    <text evidence="11">The sequence shown here is derived from an EMBL/GenBank/DDBJ whole genome shotgun (WGS) entry which is preliminary data.</text>
</comment>
<comment type="catalytic activity">
    <reaction evidence="1">
        <text>ATP + protein L-histidine = ADP + protein N-phospho-L-histidine.</text>
        <dbReference type="EC" id="2.7.13.3"/>
    </reaction>
</comment>
<keyword evidence="3" id="KW-0597">Phosphoprotein</keyword>
<dbReference type="Gene3D" id="1.20.5.1930">
    <property type="match status" value="1"/>
</dbReference>
<organism evidence="11 12">
    <name type="scientific">Microbacterium murale</name>
    <dbReference type="NCBI Taxonomy" id="1081040"/>
    <lineage>
        <taxon>Bacteria</taxon>
        <taxon>Bacillati</taxon>
        <taxon>Actinomycetota</taxon>
        <taxon>Actinomycetes</taxon>
        <taxon>Micrococcales</taxon>
        <taxon>Microbacteriaceae</taxon>
        <taxon>Microbacterium</taxon>
    </lineage>
</organism>
<dbReference type="Pfam" id="PF02518">
    <property type="entry name" value="HATPase_c"/>
    <property type="match status" value="1"/>
</dbReference>
<evidence type="ECO:0000313" key="11">
    <source>
        <dbReference type="EMBL" id="GGD64346.1"/>
    </source>
</evidence>
<keyword evidence="8" id="KW-0902">Two-component regulatory system</keyword>
<dbReference type="SUPFAM" id="SSF55874">
    <property type="entry name" value="ATPase domain of HSP90 chaperone/DNA topoisomerase II/histidine kinase"/>
    <property type="match status" value="1"/>
</dbReference>
<evidence type="ECO:0000256" key="1">
    <source>
        <dbReference type="ARBA" id="ARBA00000085"/>
    </source>
</evidence>
<dbReference type="InterPro" id="IPR036890">
    <property type="entry name" value="HATPase_C_sf"/>
</dbReference>
<feature type="transmembrane region" description="Helical" evidence="9">
    <location>
        <begin position="21"/>
        <end position="43"/>
    </location>
</feature>
<dbReference type="PANTHER" id="PTHR24421">
    <property type="entry name" value="NITRATE/NITRITE SENSOR PROTEIN NARX-RELATED"/>
    <property type="match status" value="1"/>
</dbReference>
<keyword evidence="9" id="KW-0472">Membrane</keyword>
<dbReference type="InterPro" id="IPR011712">
    <property type="entry name" value="Sig_transdc_His_kin_sub3_dim/P"/>
</dbReference>
<dbReference type="RefSeq" id="WP_188434913.1">
    <property type="nucleotide sequence ID" value="NZ_BMCM01000001.1"/>
</dbReference>
<keyword evidence="6 11" id="KW-0418">Kinase</keyword>
<feature type="transmembrane region" description="Helical" evidence="9">
    <location>
        <begin position="96"/>
        <end position="113"/>
    </location>
</feature>
<sequence>MSGAVRKISTSDGWRVLNRPDVILAIAMTVLLLPASLIAIVQAQAVPDPAAAAVITALFTLVHAASLVSVRFPVIAFAAASLAMFALALLPGGEGVAGAPAALFPSSFAYLLCVGEVAALRTLRLGLAALGIGVLGAAVIAWTPASAMPDGIRIGLFVGLAAMIAAAWAIGLLQRQRGQYAEERQRTRVREAIVAERMRINRDLHDVVAHSMTVMIAQADVARALIRDDPDAGTRALHIVSDTGREALRAMRGAIAADADAPREPTPGIDAIGALVESVRSSETDVQFEETGTPHRLGSDALIAVHHAVREALTNAVRHTAAPRRIVVRLEWAADHVIATIDDDGGGGPGPASPGSGLGLIGMAERVRLARGSLSAGLEPSGGWRVHIELPYADAADGGVE</sequence>
<feature type="transmembrane region" description="Helical" evidence="9">
    <location>
        <begin position="125"/>
        <end position="145"/>
    </location>
</feature>
<evidence type="ECO:0000256" key="5">
    <source>
        <dbReference type="ARBA" id="ARBA00022741"/>
    </source>
</evidence>
<dbReference type="CDD" id="cd16917">
    <property type="entry name" value="HATPase_UhpB-NarQ-NarX-like"/>
    <property type="match status" value="1"/>
</dbReference>
<evidence type="ECO:0000256" key="4">
    <source>
        <dbReference type="ARBA" id="ARBA00022679"/>
    </source>
</evidence>
<gene>
    <name evidence="11" type="ORF">GCM10007269_04530</name>
</gene>
<name>A0ABQ1REG9_9MICO</name>
<feature type="transmembrane region" description="Helical" evidence="9">
    <location>
        <begin position="151"/>
        <end position="173"/>
    </location>
</feature>
<evidence type="ECO:0000256" key="7">
    <source>
        <dbReference type="ARBA" id="ARBA00022840"/>
    </source>
</evidence>
<keyword evidence="5" id="KW-0547">Nucleotide-binding</keyword>